<evidence type="ECO:0000256" key="2">
    <source>
        <dbReference type="ARBA" id="ARBA00022552"/>
    </source>
</evidence>
<dbReference type="InterPro" id="IPR029063">
    <property type="entry name" value="SAM-dependent_MTases_sf"/>
</dbReference>
<feature type="binding site" evidence="6">
    <location>
        <position position="71"/>
    </location>
    <ligand>
        <name>S-adenosyl-L-methionine</name>
        <dbReference type="ChEBI" id="CHEBI:59789"/>
    </ligand>
</feature>
<evidence type="ECO:0000256" key="6">
    <source>
        <dbReference type="HAMAP-Rule" id="MF_00074"/>
    </source>
</evidence>
<dbReference type="EC" id="2.1.1.-" evidence="6"/>
<proteinExistence type="inferred from homology"/>
<keyword evidence="4 6" id="KW-0808">Transferase</keyword>
<dbReference type="STRING" id="1349421.OI18_04680"/>
<dbReference type="EMBL" id="JSVC01000005">
    <property type="protein sequence ID" value="KIC95726.1"/>
    <property type="molecule type" value="Genomic_DNA"/>
</dbReference>
<keyword evidence="3 6" id="KW-0489">Methyltransferase</keyword>
<evidence type="ECO:0000313" key="7">
    <source>
        <dbReference type="EMBL" id="KIC95726.1"/>
    </source>
</evidence>
<dbReference type="Gene3D" id="3.40.50.150">
    <property type="entry name" value="Vaccinia Virus protein VP39"/>
    <property type="match status" value="1"/>
</dbReference>
<keyword evidence="1 6" id="KW-0963">Cytoplasm</keyword>
<evidence type="ECO:0000256" key="4">
    <source>
        <dbReference type="ARBA" id="ARBA00022679"/>
    </source>
</evidence>
<keyword evidence="5 6" id="KW-0949">S-adenosyl-L-methionine</keyword>
<dbReference type="OrthoDB" id="9808773at2"/>
<gene>
    <name evidence="6" type="primary">rsmG</name>
    <name evidence="7" type="ORF">OI18_04680</name>
</gene>
<keyword evidence="8" id="KW-1185">Reference proteome</keyword>
<dbReference type="GO" id="GO:0070043">
    <property type="term" value="F:rRNA (guanine-N7-)-methyltransferase activity"/>
    <property type="evidence" value="ECO:0007669"/>
    <property type="project" value="UniProtKB-UniRule"/>
</dbReference>
<dbReference type="Pfam" id="PF02527">
    <property type="entry name" value="GidB"/>
    <property type="match status" value="1"/>
</dbReference>
<feature type="binding site" evidence="6">
    <location>
        <begin position="122"/>
        <end position="123"/>
    </location>
    <ligand>
        <name>S-adenosyl-L-methionine</name>
        <dbReference type="ChEBI" id="CHEBI:59789"/>
    </ligand>
</feature>
<accession>A0A0C1L7Y6</accession>
<dbReference type="Proteomes" id="UP000031408">
    <property type="component" value="Unassembled WGS sequence"/>
</dbReference>
<organism evidence="7 8">
    <name type="scientific">Flavihumibacter solisilvae</name>
    <dbReference type="NCBI Taxonomy" id="1349421"/>
    <lineage>
        <taxon>Bacteria</taxon>
        <taxon>Pseudomonadati</taxon>
        <taxon>Bacteroidota</taxon>
        <taxon>Chitinophagia</taxon>
        <taxon>Chitinophagales</taxon>
        <taxon>Chitinophagaceae</taxon>
        <taxon>Flavihumibacter</taxon>
    </lineage>
</organism>
<keyword evidence="2 6" id="KW-0698">rRNA processing</keyword>
<evidence type="ECO:0000313" key="8">
    <source>
        <dbReference type="Proteomes" id="UP000031408"/>
    </source>
</evidence>
<dbReference type="GO" id="GO:0005829">
    <property type="term" value="C:cytosol"/>
    <property type="evidence" value="ECO:0007669"/>
    <property type="project" value="TreeGrafter"/>
</dbReference>
<dbReference type="NCBIfam" id="TIGR00138">
    <property type="entry name" value="rsmG_gidB"/>
    <property type="match status" value="1"/>
</dbReference>
<feature type="binding site" evidence="6">
    <location>
        <position position="76"/>
    </location>
    <ligand>
        <name>S-adenosyl-L-methionine</name>
        <dbReference type="ChEBI" id="CHEBI:59789"/>
    </ligand>
</feature>
<dbReference type="HAMAP" id="MF_00074">
    <property type="entry name" value="16SrRNA_methyltr_G"/>
    <property type="match status" value="1"/>
</dbReference>
<protein>
    <recommendedName>
        <fullName evidence="6">Ribosomal RNA small subunit methyltransferase G</fullName>
        <ecNumber evidence="6">2.1.1.-</ecNumber>
    </recommendedName>
    <alternativeName>
        <fullName evidence="6">16S rRNA 7-methylguanosine methyltransferase</fullName>
        <shortName evidence="6">16S rRNA m7G methyltransferase</shortName>
    </alternativeName>
</protein>
<dbReference type="PANTHER" id="PTHR31760">
    <property type="entry name" value="S-ADENOSYL-L-METHIONINE-DEPENDENT METHYLTRANSFERASES SUPERFAMILY PROTEIN"/>
    <property type="match status" value="1"/>
</dbReference>
<dbReference type="PIRSF" id="PIRSF003078">
    <property type="entry name" value="GidB"/>
    <property type="match status" value="1"/>
</dbReference>
<evidence type="ECO:0000256" key="3">
    <source>
        <dbReference type="ARBA" id="ARBA00022603"/>
    </source>
</evidence>
<feature type="binding site" evidence="6">
    <location>
        <position position="136"/>
    </location>
    <ligand>
        <name>S-adenosyl-L-methionine</name>
        <dbReference type="ChEBI" id="CHEBI:59789"/>
    </ligand>
</feature>
<reference evidence="7 8" key="1">
    <citation type="submission" date="2014-11" db="EMBL/GenBank/DDBJ databases">
        <title>Genome sequence of Flavihumibacter solisilvae 3-3.</title>
        <authorList>
            <person name="Zhou G."/>
            <person name="Li M."/>
            <person name="Wang G."/>
        </authorList>
    </citation>
    <scope>NUCLEOTIDE SEQUENCE [LARGE SCALE GENOMIC DNA]</scope>
    <source>
        <strain evidence="7 8">3-3</strain>
    </source>
</reference>
<dbReference type="SUPFAM" id="SSF53335">
    <property type="entry name" value="S-adenosyl-L-methionine-dependent methyltransferases"/>
    <property type="match status" value="1"/>
</dbReference>
<comment type="similarity">
    <text evidence="6">Belongs to the methyltransferase superfamily. RNA methyltransferase RsmG family.</text>
</comment>
<dbReference type="AlphaFoldDB" id="A0A0C1L7Y6"/>
<dbReference type="PANTHER" id="PTHR31760:SF0">
    <property type="entry name" value="S-ADENOSYL-L-METHIONINE-DEPENDENT METHYLTRANSFERASES SUPERFAMILY PROTEIN"/>
    <property type="match status" value="1"/>
</dbReference>
<comment type="caution">
    <text evidence="7">The sequence shown here is derived from an EMBL/GenBank/DDBJ whole genome shotgun (WGS) entry which is preliminary data.</text>
</comment>
<dbReference type="InterPro" id="IPR003682">
    <property type="entry name" value="rRNA_ssu_MeTfrase_G"/>
</dbReference>
<name>A0A0C1L7Y6_9BACT</name>
<evidence type="ECO:0000256" key="1">
    <source>
        <dbReference type="ARBA" id="ARBA00022490"/>
    </source>
</evidence>
<sequence length="209" mass="23417">MELIENYFGDFTPRQLEQFRALEGLYTDWNSKINVISRKDIDQLYSNHVLHSLAIAAAFTFPPGSKIIDIGTGGGFPGIPLAIFFPEVEFLLADSINKKLKVVAGVADEIGLKNVVTRHTRVEDIKDRKFDYVVSRAVAPLGDLWRWSKPLLAKRPSDGEHPASGLICLKGGDLAAEISASGVRPKIMEVFDLFPEENFREKYLLYVHK</sequence>
<comment type="function">
    <text evidence="6">Specifically methylates the N7 position of a guanine in 16S rRNA.</text>
</comment>
<comment type="caution">
    <text evidence="6">Lacks conserved residue(s) required for the propagation of feature annotation.</text>
</comment>
<evidence type="ECO:0000256" key="5">
    <source>
        <dbReference type="ARBA" id="ARBA00022691"/>
    </source>
</evidence>
<comment type="subcellular location">
    <subcellularLocation>
        <location evidence="6">Cytoplasm</location>
    </subcellularLocation>
</comment>